<dbReference type="PIRSF" id="PIRSF007028">
    <property type="entry name" value="UCP007028"/>
    <property type="match status" value="1"/>
</dbReference>
<organism evidence="1 2">
    <name type="scientific">Aquimarina spongiae</name>
    <dbReference type="NCBI Taxonomy" id="570521"/>
    <lineage>
        <taxon>Bacteria</taxon>
        <taxon>Pseudomonadati</taxon>
        <taxon>Bacteroidota</taxon>
        <taxon>Flavobacteriia</taxon>
        <taxon>Flavobacteriales</taxon>
        <taxon>Flavobacteriaceae</taxon>
        <taxon>Aquimarina</taxon>
    </lineage>
</organism>
<dbReference type="SUPFAM" id="SSF54909">
    <property type="entry name" value="Dimeric alpha+beta barrel"/>
    <property type="match status" value="1"/>
</dbReference>
<dbReference type="Gene3D" id="3.30.70.100">
    <property type="match status" value="1"/>
</dbReference>
<dbReference type="Proteomes" id="UP000184432">
    <property type="component" value="Unassembled WGS sequence"/>
</dbReference>
<dbReference type="InterPro" id="IPR011008">
    <property type="entry name" value="Dimeric_a/b-barrel"/>
</dbReference>
<gene>
    <name evidence="1" type="ORF">SAMN04488508_10360</name>
</gene>
<dbReference type="EMBL" id="FQYP01000003">
    <property type="protein sequence ID" value="SHI77640.1"/>
    <property type="molecule type" value="Genomic_DNA"/>
</dbReference>
<dbReference type="InterPro" id="IPR009874">
    <property type="entry name" value="DUF1428"/>
</dbReference>
<keyword evidence="2" id="KW-1185">Reference proteome</keyword>
<dbReference type="Pfam" id="PF07237">
    <property type="entry name" value="DUF1428"/>
    <property type="match status" value="1"/>
</dbReference>
<dbReference type="AlphaFoldDB" id="A0A1M6DWY2"/>
<dbReference type="OrthoDB" id="9792392at2"/>
<evidence type="ECO:0000313" key="2">
    <source>
        <dbReference type="Proteomes" id="UP000184432"/>
    </source>
</evidence>
<dbReference type="RefSeq" id="WP_073315433.1">
    <property type="nucleotide sequence ID" value="NZ_FQYP01000003.1"/>
</dbReference>
<evidence type="ECO:0000313" key="1">
    <source>
        <dbReference type="EMBL" id="SHI77640.1"/>
    </source>
</evidence>
<dbReference type="STRING" id="570521.SAMN04488508_10360"/>
<reference evidence="2" key="1">
    <citation type="submission" date="2016-11" db="EMBL/GenBank/DDBJ databases">
        <authorList>
            <person name="Varghese N."/>
            <person name="Submissions S."/>
        </authorList>
    </citation>
    <scope>NUCLEOTIDE SEQUENCE [LARGE SCALE GENOMIC DNA]</scope>
    <source>
        <strain evidence="2">DSM 22623</strain>
    </source>
</reference>
<accession>A0A1M6DWY2</accession>
<protein>
    <submittedName>
        <fullName evidence="1">Uncharacterized conserved protein YbaA, DUF1428 family</fullName>
    </submittedName>
</protein>
<name>A0A1M6DWY2_9FLAO</name>
<sequence length="126" mass="14521">MEQYIDGFVFPILRVYLEEYKKVAEKVAEIWKEYGAIAYFEFVGDDLFLEGTRSFVKTVDAKEDEEIVFGWVVFPSKEIRETANKKVPADPRMASLVSPLTHPEKLIFDASRMVYGGFKPLVQSNE</sequence>
<proteinExistence type="predicted"/>